<keyword evidence="1" id="KW-0812">Transmembrane</keyword>
<dbReference type="Proteomes" id="UP001190926">
    <property type="component" value="Unassembled WGS sequence"/>
</dbReference>
<organism evidence="2 3">
    <name type="scientific">Perilla frutescens var. hirtella</name>
    <name type="common">Perilla citriodora</name>
    <name type="synonym">Perilla setoyensis</name>
    <dbReference type="NCBI Taxonomy" id="608512"/>
    <lineage>
        <taxon>Eukaryota</taxon>
        <taxon>Viridiplantae</taxon>
        <taxon>Streptophyta</taxon>
        <taxon>Embryophyta</taxon>
        <taxon>Tracheophyta</taxon>
        <taxon>Spermatophyta</taxon>
        <taxon>Magnoliopsida</taxon>
        <taxon>eudicotyledons</taxon>
        <taxon>Gunneridae</taxon>
        <taxon>Pentapetalae</taxon>
        <taxon>asterids</taxon>
        <taxon>lamiids</taxon>
        <taxon>Lamiales</taxon>
        <taxon>Lamiaceae</taxon>
        <taxon>Nepetoideae</taxon>
        <taxon>Elsholtzieae</taxon>
        <taxon>Perilla</taxon>
    </lineage>
</organism>
<dbReference type="AlphaFoldDB" id="A0AAD4NWF2"/>
<accession>A0AAD4NWF2</accession>
<sequence>MAGLDLATRQSWRRKKCIAMLSLWLSTMHLLNWFWIIVVKHAVEHHVLSGNEAVRNQKKRKRSAVYDNQSLGREIKEAASLIASEIAKGSQLLSKAMGVDAEISRKRQKIDHEIRKIPNFTVAEVIKVVCHIARHSELIEVFFSMEEKNREELVRAILNGEV</sequence>
<keyword evidence="3" id="KW-1185">Reference proteome</keyword>
<keyword evidence="1" id="KW-0472">Membrane</keyword>
<keyword evidence="1" id="KW-1133">Transmembrane helix</keyword>
<protein>
    <submittedName>
        <fullName evidence="2">Uncharacterized protein</fullName>
    </submittedName>
</protein>
<evidence type="ECO:0000313" key="3">
    <source>
        <dbReference type="Proteomes" id="UP001190926"/>
    </source>
</evidence>
<evidence type="ECO:0000256" key="1">
    <source>
        <dbReference type="SAM" id="Phobius"/>
    </source>
</evidence>
<dbReference type="PANTHER" id="PTHR46250">
    <property type="entry name" value="MYB/SANT-LIKE DNA-BINDING DOMAIN PROTEIN-RELATED"/>
    <property type="match status" value="1"/>
</dbReference>
<dbReference type="EMBL" id="SDAM02029640">
    <property type="protein sequence ID" value="KAH6755090.1"/>
    <property type="molecule type" value="Genomic_DNA"/>
</dbReference>
<proteinExistence type="predicted"/>
<name>A0AAD4NWF2_PERFH</name>
<comment type="caution">
    <text evidence="2">The sequence shown here is derived from an EMBL/GenBank/DDBJ whole genome shotgun (WGS) entry which is preliminary data.</text>
</comment>
<feature type="transmembrane region" description="Helical" evidence="1">
    <location>
        <begin position="18"/>
        <end position="38"/>
    </location>
</feature>
<reference evidence="2 3" key="1">
    <citation type="journal article" date="2021" name="Nat. Commun.">
        <title>Incipient diploidization of the medicinal plant Perilla within 10,000 years.</title>
        <authorList>
            <person name="Zhang Y."/>
            <person name="Shen Q."/>
            <person name="Leng L."/>
            <person name="Zhang D."/>
            <person name="Chen S."/>
            <person name="Shi Y."/>
            <person name="Ning Z."/>
            <person name="Chen S."/>
        </authorList>
    </citation>
    <scope>NUCLEOTIDE SEQUENCE [LARGE SCALE GENOMIC DNA]</scope>
    <source>
        <strain evidence="3">cv. PC099</strain>
    </source>
</reference>
<gene>
    <name evidence="2" type="ORF">C2S53_018360</name>
</gene>
<dbReference type="PANTHER" id="PTHR46250:SF15">
    <property type="entry name" value="OS01G0523800 PROTEIN"/>
    <property type="match status" value="1"/>
</dbReference>
<evidence type="ECO:0000313" key="2">
    <source>
        <dbReference type="EMBL" id="KAH6755090.1"/>
    </source>
</evidence>